<comment type="caution">
    <text evidence="2">The sequence shown here is derived from an EMBL/GenBank/DDBJ whole genome shotgun (WGS) entry which is preliminary data.</text>
</comment>
<dbReference type="InterPro" id="IPR010982">
    <property type="entry name" value="Lambda_DNA-bd_dom_sf"/>
</dbReference>
<dbReference type="AlphaFoldDB" id="A0A6L8MEN8"/>
<dbReference type="Pfam" id="PF13744">
    <property type="entry name" value="HTH_37"/>
    <property type="match status" value="1"/>
</dbReference>
<accession>A0A6L8MEN8</accession>
<evidence type="ECO:0000259" key="1">
    <source>
        <dbReference type="Pfam" id="PF13744"/>
    </source>
</evidence>
<protein>
    <submittedName>
        <fullName evidence="2">XRE family transcriptional regulator</fullName>
    </submittedName>
</protein>
<name>A0A6L8MEN8_9BURK</name>
<proteinExistence type="predicted"/>
<dbReference type="Proteomes" id="UP000474565">
    <property type="component" value="Unassembled WGS sequence"/>
</dbReference>
<evidence type="ECO:0000313" key="2">
    <source>
        <dbReference type="EMBL" id="MYM81283.1"/>
    </source>
</evidence>
<evidence type="ECO:0000313" key="3">
    <source>
        <dbReference type="Proteomes" id="UP000474565"/>
    </source>
</evidence>
<dbReference type="GO" id="GO:0003677">
    <property type="term" value="F:DNA binding"/>
    <property type="evidence" value="ECO:0007669"/>
    <property type="project" value="InterPro"/>
</dbReference>
<sequence length="103" mass="11481">MIRIINSEPVEEGSENVYADLGFPDADEMLAKAMLTSQLDDKLNNLGMSHAQAAKMFDVPVSWLTDLLLGKFRDIARDQIVSCLDRLDSAVKRKRPAEPTMNS</sequence>
<gene>
    <name evidence="2" type="ORF">GTP44_04825</name>
</gene>
<dbReference type="Gene3D" id="1.10.260.40">
    <property type="entry name" value="lambda repressor-like DNA-binding domains"/>
    <property type="match status" value="1"/>
</dbReference>
<dbReference type="SUPFAM" id="SSF47413">
    <property type="entry name" value="lambda repressor-like DNA-binding domains"/>
    <property type="match status" value="1"/>
</dbReference>
<reference evidence="2 3" key="1">
    <citation type="submission" date="2019-12" db="EMBL/GenBank/DDBJ databases">
        <title>Novel species isolated from a subtropical stream in China.</title>
        <authorList>
            <person name="Lu H."/>
        </authorList>
    </citation>
    <scope>NUCLEOTIDE SEQUENCE [LARGE SCALE GENOMIC DNA]</scope>
    <source>
        <strain evidence="2 3">FT50W</strain>
    </source>
</reference>
<feature type="domain" description="HigA2-like helix-turn-helix" evidence="1">
    <location>
        <begin position="17"/>
        <end position="91"/>
    </location>
</feature>
<dbReference type="RefSeq" id="WP_161018553.1">
    <property type="nucleotide sequence ID" value="NZ_WWCP01000003.1"/>
</dbReference>
<organism evidence="2 3">
    <name type="scientific">Duganella lactea</name>
    <dbReference type="NCBI Taxonomy" id="2692173"/>
    <lineage>
        <taxon>Bacteria</taxon>
        <taxon>Pseudomonadati</taxon>
        <taxon>Pseudomonadota</taxon>
        <taxon>Betaproteobacteria</taxon>
        <taxon>Burkholderiales</taxon>
        <taxon>Oxalobacteraceae</taxon>
        <taxon>Telluria group</taxon>
        <taxon>Duganella</taxon>
    </lineage>
</organism>
<dbReference type="EMBL" id="WWCP01000003">
    <property type="protein sequence ID" value="MYM81283.1"/>
    <property type="molecule type" value="Genomic_DNA"/>
</dbReference>
<dbReference type="InterPro" id="IPR039554">
    <property type="entry name" value="HigA2-like_HTH"/>
</dbReference>